<gene>
    <name evidence="2" type="ORF">GCM10011511_35730</name>
</gene>
<evidence type="ECO:0008006" key="4">
    <source>
        <dbReference type="Google" id="ProtNLM"/>
    </source>
</evidence>
<evidence type="ECO:0000313" key="2">
    <source>
        <dbReference type="EMBL" id="GGB09044.1"/>
    </source>
</evidence>
<comment type="caution">
    <text evidence="2">The sequence shown here is derived from an EMBL/GenBank/DDBJ whole genome shotgun (WGS) entry which is preliminary data.</text>
</comment>
<proteinExistence type="predicted"/>
<feature type="transmembrane region" description="Helical" evidence="1">
    <location>
        <begin position="33"/>
        <end position="56"/>
    </location>
</feature>
<protein>
    <recommendedName>
        <fullName evidence="4">ABC transporter permease</fullName>
    </recommendedName>
</protein>
<name>A0A8J2XUA5_9BACT</name>
<reference evidence="2" key="1">
    <citation type="journal article" date="2014" name="Int. J. Syst. Evol. Microbiol.">
        <title>Complete genome sequence of Corynebacterium casei LMG S-19264T (=DSM 44701T), isolated from a smear-ripened cheese.</title>
        <authorList>
            <consortium name="US DOE Joint Genome Institute (JGI-PGF)"/>
            <person name="Walter F."/>
            <person name="Albersmeier A."/>
            <person name="Kalinowski J."/>
            <person name="Ruckert C."/>
        </authorList>
    </citation>
    <scope>NUCLEOTIDE SEQUENCE</scope>
    <source>
        <strain evidence="2">CGMCC 1.15448</strain>
    </source>
</reference>
<sequence>MPTNLVKNYGKGGLAAEGAFTDRDVATQAKVCLLGQTVIASISLLVGGIGVMNIMYVSAQKASRLDPIEALRYE</sequence>
<accession>A0A8J2XUA5</accession>
<keyword evidence="1" id="KW-1133">Transmembrane helix</keyword>
<organism evidence="2 3">
    <name type="scientific">Puia dinghuensis</name>
    <dbReference type="NCBI Taxonomy" id="1792502"/>
    <lineage>
        <taxon>Bacteria</taxon>
        <taxon>Pseudomonadati</taxon>
        <taxon>Bacteroidota</taxon>
        <taxon>Chitinophagia</taxon>
        <taxon>Chitinophagales</taxon>
        <taxon>Chitinophagaceae</taxon>
        <taxon>Puia</taxon>
    </lineage>
</organism>
<dbReference type="AlphaFoldDB" id="A0A8J2XUA5"/>
<evidence type="ECO:0000256" key="1">
    <source>
        <dbReference type="SAM" id="Phobius"/>
    </source>
</evidence>
<dbReference type="RefSeq" id="WP_188934186.1">
    <property type="nucleotide sequence ID" value="NZ_BMJC01000004.1"/>
</dbReference>
<keyword evidence="3" id="KW-1185">Reference proteome</keyword>
<keyword evidence="1" id="KW-0472">Membrane</keyword>
<evidence type="ECO:0000313" key="3">
    <source>
        <dbReference type="Proteomes" id="UP000607559"/>
    </source>
</evidence>
<dbReference type="EMBL" id="BMJC01000004">
    <property type="protein sequence ID" value="GGB09044.1"/>
    <property type="molecule type" value="Genomic_DNA"/>
</dbReference>
<reference evidence="2" key="2">
    <citation type="submission" date="2020-09" db="EMBL/GenBank/DDBJ databases">
        <authorList>
            <person name="Sun Q."/>
            <person name="Zhou Y."/>
        </authorList>
    </citation>
    <scope>NUCLEOTIDE SEQUENCE</scope>
    <source>
        <strain evidence="2">CGMCC 1.15448</strain>
    </source>
</reference>
<dbReference type="Proteomes" id="UP000607559">
    <property type="component" value="Unassembled WGS sequence"/>
</dbReference>
<keyword evidence="1" id="KW-0812">Transmembrane</keyword>